<proteinExistence type="predicted"/>
<dbReference type="Proteomes" id="UP001596328">
    <property type="component" value="Unassembled WGS sequence"/>
</dbReference>
<dbReference type="InterPro" id="IPR055812">
    <property type="entry name" value="DUF7388"/>
</dbReference>
<feature type="non-terminal residue" evidence="1">
    <location>
        <position position="51"/>
    </location>
</feature>
<dbReference type="Pfam" id="PF24114">
    <property type="entry name" value="DUF7388"/>
    <property type="match status" value="1"/>
</dbReference>
<organism evidence="1 2">
    <name type="scientific">Halobium palmae</name>
    <dbReference type="NCBI Taxonomy" id="1776492"/>
    <lineage>
        <taxon>Archaea</taxon>
        <taxon>Methanobacteriati</taxon>
        <taxon>Methanobacteriota</taxon>
        <taxon>Stenosarchaea group</taxon>
        <taxon>Halobacteria</taxon>
        <taxon>Halobacteriales</taxon>
        <taxon>Haloferacaceae</taxon>
        <taxon>Halobium</taxon>
    </lineage>
</organism>
<keyword evidence="2" id="KW-1185">Reference proteome</keyword>
<sequence>MLTGEPRVSVAGLDAVALKPAECDVREALDLPLDAVTVDYEGREHVPSADT</sequence>
<reference evidence="1 2" key="1">
    <citation type="journal article" date="2019" name="Int. J. Syst. Evol. Microbiol.">
        <title>The Global Catalogue of Microorganisms (GCM) 10K type strain sequencing project: providing services to taxonomists for standard genome sequencing and annotation.</title>
        <authorList>
            <consortium name="The Broad Institute Genomics Platform"/>
            <consortium name="The Broad Institute Genome Sequencing Center for Infectious Disease"/>
            <person name="Wu L."/>
            <person name="Ma J."/>
        </authorList>
    </citation>
    <scope>NUCLEOTIDE SEQUENCE [LARGE SCALE GENOMIC DNA]</scope>
    <source>
        <strain evidence="1 2">NBRC 111368</strain>
    </source>
</reference>
<dbReference type="AlphaFoldDB" id="A0ABD5S426"/>
<name>A0ABD5S426_9EURY</name>
<accession>A0ABD5S426</accession>
<gene>
    <name evidence="1" type="ORF">ACFQE1_18075</name>
</gene>
<dbReference type="EMBL" id="JBHSWU010000973">
    <property type="protein sequence ID" value="MFC6726236.1"/>
    <property type="molecule type" value="Genomic_DNA"/>
</dbReference>
<protein>
    <submittedName>
        <fullName evidence="1">Luciferase</fullName>
    </submittedName>
</protein>
<evidence type="ECO:0000313" key="1">
    <source>
        <dbReference type="EMBL" id="MFC6726236.1"/>
    </source>
</evidence>
<comment type="caution">
    <text evidence="1">The sequence shown here is derived from an EMBL/GenBank/DDBJ whole genome shotgun (WGS) entry which is preliminary data.</text>
</comment>
<evidence type="ECO:0000313" key="2">
    <source>
        <dbReference type="Proteomes" id="UP001596328"/>
    </source>
</evidence>